<dbReference type="EMBL" id="PEZY01000012">
    <property type="protein sequence ID" value="PIS05895.1"/>
    <property type="molecule type" value="Genomic_DNA"/>
</dbReference>
<dbReference type="InterPro" id="IPR036770">
    <property type="entry name" value="Ankyrin_rpt-contain_sf"/>
</dbReference>
<dbReference type="InterPro" id="IPR002110">
    <property type="entry name" value="Ankyrin_rpt"/>
</dbReference>
<reference evidence="5" key="1">
    <citation type="submission" date="2017-09" db="EMBL/GenBank/DDBJ databases">
        <title>Depth-based differentiation of microbial function through sediment-hosted aquifers and enrichment of novel symbionts in the deep terrestrial subsurface.</title>
        <authorList>
            <person name="Probst A.J."/>
            <person name="Ladd B."/>
            <person name="Jarett J.K."/>
            <person name="Geller-Mcgrath D.E."/>
            <person name="Sieber C.M.K."/>
            <person name="Emerson J.B."/>
            <person name="Anantharaman K."/>
            <person name="Thomas B.C."/>
            <person name="Malmstrom R."/>
            <person name="Stieglmeier M."/>
            <person name="Klingl A."/>
            <person name="Woyke T."/>
            <person name="Ryan C.M."/>
            <person name="Banfield J.F."/>
        </authorList>
    </citation>
    <scope>NUCLEOTIDE SEQUENCE [LARGE SCALE GENOMIC DNA]</scope>
</reference>
<feature type="repeat" description="ANK" evidence="3">
    <location>
        <begin position="155"/>
        <end position="187"/>
    </location>
</feature>
<evidence type="ECO:0000256" key="1">
    <source>
        <dbReference type="ARBA" id="ARBA00022737"/>
    </source>
</evidence>
<protein>
    <submittedName>
        <fullName evidence="4">Uncharacterized protein</fullName>
    </submittedName>
</protein>
<dbReference type="PANTHER" id="PTHR24198">
    <property type="entry name" value="ANKYRIN REPEAT AND PROTEIN KINASE DOMAIN-CONTAINING PROTEIN"/>
    <property type="match status" value="1"/>
</dbReference>
<comment type="caution">
    <text evidence="4">The sequence shown here is derived from an EMBL/GenBank/DDBJ whole genome shotgun (WGS) entry which is preliminary data.</text>
</comment>
<evidence type="ECO:0000313" key="4">
    <source>
        <dbReference type="EMBL" id="PIS05895.1"/>
    </source>
</evidence>
<gene>
    <name evidence="4" type="ORF">COT80_03955</name>
</gene>
<dbReference type="Proteomes" id="UP000229056">
    <property type="component" value="Unassembled WGS sequence"/>
</dbReference>
<sequence>MKIKMTDLEGYFKSLSEKELSEILIREISRLNPNLNFVEYLISLGANVDNSKNFYRPSISPLYQAASSGNLSVFKLLLDSGANVYEEIMFKGSPLHIAAACGHLEIIKYILSLGVGVDYTSSIAITPLHLAAKNGQLKVIEFLLDFGANIDSESTYRTPIHWAVIGNQLATVELLISRGANLDNIYYGNDGYGGKDLDLIGVALTESLDINMGHIVTAESRRIAQIIEKAKKARKTKS</sequence>
<feature type="repeat" description="ANK" evidence="3">
    <location>
        <begin position="123"/>
        <end position="155"/>
    </location>
</feature>
<evidence type="ECO:0000256" key="3">
    <source>
        <dbReference type="PROSITE-ProRule" id="PRU00023"/>
    </source>
</evidence>
<dbReference type="Pfam" id="PF12796">
    <property type="entry name" value="Ank_2"/>
    <property type="match status" value="1"/>
</dbReference>
<dbReference type="PROSITE" id="PS50297">
    <property type="entry name" value="ANK_REP_REGION"/>
    <property type="match status" value="4"/>
</dbReference>
<name>A0A2H0W3F8_9BACT</name>
<evidence type="ECO:0000256" key="2">
    <source>
        <dbReference type="ARBA" id="ARBA00023043"/>
    </source>
</evidence>
<dbReference type="PANTHER" id="PTHR24198:SF194">
    <property type="entry name" value="INVERSIN-A"/>
    <property type="match status" value="1"/>
</dbReference>
<proteinExistence type="predicted"/>
<organism evidence="4 5">
    <name type="scientific">Candidatus Buchananbacteria bacterium CG10_big_fil_rev_8_21_14_0_10_33_19</name>
    <dbReference type="NCBI Taxonomy" id="1974525"/>
    <lineage>
        <taxon>Bacteria</taxon>
        <taxon>Candidatus Buchananiibacteriota</taxon>
    </lineage>
</organism>
<dbReference type="PROSITE" id="PS50088">
    <property type="entry name" value="ANK_REPEAT"/>
    <property type="match status" value="4"/>
</dbReference>
<feature type="repeat" description="ANK" evidence="3">
    <location>
        <begin position="90"/>
        <end position="122"/>
    </location>
</feature>
<keyword evidence="1" id="KW-0677">Repeat</keyword>
<dbReference type="SUPFAM" id="SSF48403">
    <property type="entry name" value="Ankyrin repeat"/>
    <property type="match status" value="1"/>
</dbReference>
<dbReference type="PRINTS" id="PR01415">
    <property type="entry name" value="ANKYRIN"/>
</dbReference>
<dbReference type="Pfam" id="PF00023">
    <property type="entry name" value="Ank"/>
    <property type="match status" value="1"/>
</dbReference>
<keyword evidence="2 3" id="KW-0040">ANK repeat</keyword>
<evidence type="ECO:0000313" key="5">
    <source>
        <dbReference type="Proteomes" id="UP000229056"/>
    </source>
</evidence>
<feature type="repeat" description="ANK" evidence="3">
    <location>
        <begin position="57"/>
        <end position="84"/>
    </location>
</feature>
<dbReference type="Gene3D" id="1.25.40.20">
    <property type="entry name" value="Ankyrin repeat-containing domain"/>
    <property type="match status" value="1"/>
</dbReference>
<dbReference type="AlphaFoldDB" id="A0A2H0W3F8"/>
<dbReference type="SMART" id="SM00248">
    <property type="entry name" value="ANK"/>
    <property type="match status" value="5"/>
</dbReference>
<accession>A0A2H0W3F8</accession>